<dbReference type="RefSeq" id="WP_079649143.1">
    <property type="nucleotide sequence ID" value="NZ_FUYM01000007.1"/>
</dbReference>
<evidence type="ECO:0000256" key="2">
    <source>
        <dbReference type="ARBA" id="ARBA00022723"/>
    </source>
</evidence>
<accession>A0A1T5EK52</accession>
<dbReference type="InterPro" id="IPR051121">
    <property type="entry name" value="FAH"/>
</dbReference>
<dbReference type="GO" id="GO:0046872">
    <property type="term" value="F:metal ion binding"/>
    <property type="evidence" value="ECO:0007669"/>
    <property type="project" value="UniProtKB-KW"/>
</dbReference>
<evidence type="ECO:0000313" key="5">
    <source>
        <dbReference type="Proteomes" id="UP000189818"/>
    </source>
</evidence>
<dbReference type="AlphaFoldDB" id="A0A1T5EK52"/>
<comment type="similarity">
    <text evidence="1">Belongs to the FAH family.</text>
</comment>
<evidence type="ECO:0000313" key="4">
    <source>
        <dbReference type="EMBL" id="SKB84118.1"/>
    </source>
</evidence>
<reference evidence="5" key="1">
    <citation type="submission" date="2017-02" db="EMBL/GenBank/DDBJ databases">
        <authorList>
            <person name="Varghese N."/>
            <person name="Submissions S."/>
        </authorList>
    </citation>
    <scope>NUCLEOTIDE SEQUENCE [LARGE SCALE GENOMIC DNA]</scope>
    <source>
        <strain evidence="5">UM2</strain>
    </source>
</reference>
<keyword evidence="5" id="KW-1185">Reference proteome</keyword>
<dbReference type="PANTHER" id="PTHR42796:SF4">
    <property type="entry name" value="FUMARYLACETOACETATE HYDROLASE DOMAIN-CONTAINING PROTEIN 2A"/>
    <property type="match status" value="1"/>
</dbReference>
<dbReference type="SUPFAM" id="SSF56529">
    <property type="entry name" value="FAH"/>
    <property type="match status" value="1"/>
</dbReference>
<name>A0A1T5EK52_9SPHN</name>
<sequence length="287" mass="30916">MKFVRFGPPGRERPGCIDAEGRLRSLASYLPDISREYLDPDRLSRLKSIDPRELPIVTSSERLGPCLADVGKLVCVGLNYADHAEEAGMTAPAEPILFMKPTSSIAGPDDDLRLPRGATKGDWEVELGVVIGLGGKYIEEAEAMAHVAGYCMVNDISERCYQLEGTGQWLKGKSADGFGPIGPWLVTADEIADPHALTMRLDVNGWRAQDGTSGSMIFRIPFLISYISRFMSLAPGDIIATGTPAGVGMGQKPPVYLKPGDVMELEIEGLGRQRQRVLAWDGAGAGA</sequence>
<dbReference type="GO" id="GO:0016853">
    <property type="term" value="F:isomerase activity"/>
    <property type="evidence" value="ECO:0007669"/>
    <property type="project" value="UniProtKB-ARBA"/>
</dbReference>
<dbReference type="InterPro" id="IPR011234">
    <property type="entry name" value="Fumarylacetoacetase-like_C"/>
</dbReference>
<dbReference type="Proteomes" id="UP000189818">
    <property type="component" value="Unassembled WGS sequence"/>
</dbReference>
<organism evidence="4 5">
    <name type="scientific">Rhizorhabdus histidinilytica</name>
    <dbReference type="NCBI Taxonomy" id="439228"/>
    <lineage>
        <taxon>Bacteria</taxon>
        <taxon>Pseudomonadati</taxon>
        <taxon>Pseudomonadota</taxon>
        <taxon>Alphaproteobacteria</taxon>
        <taxon>Sphingomonadales</taxon>
        <taxon>Sphingomonadaceae</taxon>
        <taxon>Rhizorhabdus</taxon>
    </lineage>
</organism>
<dbReference type="OrthoDB" id="5197601at2"/>
<keyword evidence="4" id="KW-0378">Hydrolase</keyword>
<keyword evidence="2" id="KW-0479">Metal-binding</keyword>
<dbReference type="InterPro" id="IPR036663">
    <property type="entry name" value="Fumarylacetoacetase_C_sf"/>
</dbReference>
<dbReference type="PANTHER" id="PTHR42796">
    <property type="entry name" value="FUMARYLACETOACETATE HYDROLASE DOMAIN-CONTAINING PROTEIN 2A-RELATED"/>
    <property type="match status" value="1"/>
</dbReference>
<gene>
    <name evidence="4" type="ORF">SAMN06295920_10739</name>
</gene>
<evidence type="ECO:0000259" key="3">
    <source>
        <dbReference type="Pfam" id="PF01557"/>
    </source>
</evidence>
<protein>
    <submittedName>
        <fullName evidence="4">2,4-diketo-3-deoxy-L-fuconate hydrolase</fullName>
    </submittedName>
</protein>
<dbReference type="Pfam" id="PF01557">
    <property type="entry name" value="FAA_hydrolase"/>
    <property type="match status" value="1"/>
</dbReference>
<feature type="domain" description="Fumarylacetoacetase-like C-terminal" evidence="3">
    <location>
        <begin position="72"/>
        <end position="277"/>
    </location>
</feature>
<dbReference type="STRING" id="439228.SAMN06295920_10739"/>
<proteinExistence type="inferred from homology"/>
<dbReference type="GO" id="GO:0019752">
    <property type="term" value="P:carboxylic acid metabolic process"/>
    <property type="evidence" value="ECO:0007669"/>
    <property type="project" value="UniProtKB-ARBA"/>
</dbReference>
<dbReference type="Gene3D" id="3.90.850.10">
    <property type="entry name" value="Fumarylacetoacetase-like, C-terminal domain"/>
    <property type="match status" value="1"/>
</dbReference>
<dbReference type="EMBL" id="FUYM01000007">
    <property type="protein sequence ID" value="SKB84118.1"/>
    <property type="molecule type" value="Genomic_DNA"/>
</dbReference>
<evidence type="ECO:0000256" key="1">
    <source>
        <dbReference type="ARBA" id="ARBA00010211"/>
    </source>
</evidence>
<dbReference type="FunFam" id="3.90.850.10:FF:000002">
    <property type="entry name" value="2-hydroxyhepta-2,4-diene-1,7-dioate isomerase"/>
    <property type="match status" value="1"/>
</dbReference>
<dbReference type="GO" id="GO:0016787">
    <property type="term" value="F:hydrolase activity"/>
    <property type="evidence" value="ECO:0007669"/>
    <property type="project" value="UniProtKB-KW"/>
</dbReference>